<dbReference type="Gene3D" id="1.20.1270.180">
    <property type="match status" value="1"/>
</dbReference>
<dbReference type="Proteomes" id="UP000199140">
    <property type="component" value="Unassembled WGS sequence"/>
</dbReference>
<evidence type="ECO:0000256" key="1">
    <source>
        <dbReference type="SAM" id="SignalP"/>
    </source>
</evidence>
<evidence type="ECO:0000313" key="5">
    <source>
        <dbReference type="Proteomes" id="UP000185487"/>
    </source>
</evidence>
<dbReference type="PANTHER" id="PTHR39176">
    <property type="entry name" value="PERIPLASMIC PROTEIN-RELATED"/>
    <property type="match status" value="1"/>
</dbReference>
<proteinExistence type="predicted"/>
<reference evidence="3 5" key="1">
    <citation type="submission" date="2016-04" db="EMBL/GenBank/DDBJ databases">
        <title>Complete genome sequencing and analysis of CBMB27, Methylobacterium phyllosphaerae isolated from leaf tissues of rice (Oryza sativa L.).</title>
        <authorList>
            <person name="Lee Y."/>
            <person name="Hwangbo K."/>
            <person name="Chung H."/>
            <person name="Yoo J."/>
            <person name="Kim K.Y."/>
            <person name="Sa T.M."/>
            <person name="Um Y."/>
            <person name="Madhaiyan M."/>
        </authorList>
    </citation>
    <scope>NUCLEOTIDE SEQUENCE [LARGE SCALE GENOMIC DNA]</scope>
    <source>
        <strain evidence="3 5">CBMB27</strain>
    </source>
</reference>
<dbReference type="Proteomes" id="UP000185487">
    <property type="component" value="Chromosome"/>
</dbReference>
<keyword evidence="5" id="KW-1185">Reference proteome</keyword>
<evidence type="ECO:0000313" key="4">
    <source>
        <dbReference type="EMBL" id="SFH11430.1"/>
    </source>
</evidence>
<gene>
    <name evidence="3" type="ORF">MCBMB27_01937</name>
    <name evidence="4" type="ORF">SAMN05192567_11473</name>
</gene>
<dbReference type="PANTHER" id="PTHR39176:SF1">
    <property type="entry name" value="PERIPLASMIC PROTEIN"/>
    <property type="match status" value="1"/>
</dbReference>
<evidence type="ECO:0000313" key="3">
    <source>
        <dbReference type="EMBL" id="APT31228.1"/>
    </source>
</evidence>
<dbReference type="Pfam" id="PF07007">
    <property type="entry name" value="LprI"/>
    <property type="match status" value="1"/>
</dbReference>
<accession>A0AAE8HTB8</accession>
<dbReference type="InterPro" id="IPR009739">
    <property type="entry name" value="LprI-like_N"/>
</dbReference>
<feature type="signal peptide" evidence="1">
    <location>
        <begin position="1"/>
        <end position="32"/>
    </location>
</feature>
<evidence type="ECO:0000259" key="2">
    <source>
        <dbReference type="Pfam" id="PF07007"/>
    </source>
</evidence>
<protein>
    <submittedName>
        <fullName evidence="4">Uncharacterized conserved protein YecT, DUF1311 family</fullName>
    </submittedName>
</protein>
<organism evidence="4 6">
    <name type="scientific">Methylobacterium phyllosphaerae</name>
    <dbReference type="NCBI Taxonomy" id="418223"/>
    <lineage>
        <taxon>Bacteria</taxon>
        <taxon>Pseudomonadati</taxon>
        <taxon>Pseudomonadota</taxon>
        <taxon>Alphaproteobacteria</taxon>
        <taxon>Hyphomicrobiales</taxon>
        <taxon>Methylobacteriaceae</taxon>
        <taxon>Methylobacterium</taxon>
    </lineage>
</organism>
<dbReference type="KEGG" id="mphy:MCBMB27_01937"/>
<feature type="domain" description="Lysozyme inhibitor LprI-like N-terminal" evidence="2">
    <location>
        <begin position="39"/>
        <end position="124"/>
    </location>
</feature>
<dbReference type="PROSITE" id="PS51318">
    <property type="entry name" value="TAT"/>
    <property type="match status" value="1"/>
</dbReference>
<dbReference type="EMBL" id="CP015367">
    <property type="protein sequence ID" value="APT31228.1"/>
    <property type="molecule type" value="Genomic_DNA"/>
</dbReference>
<dbReference type="InterPro" id="IPR006311">
    <property type="entry name" value="TAT_signal"/>
</dbReference>
<evidence type="ECO:0000313" key="6">
    <source>
        <dbReference type="Proteomes" id="UP000199140"/>
    </source>
</evidence>
<keyword evidence="1" id="KW-0732">Signal</keyword>
<feature type="chain" id="PRO_5042245039" evidence="1">
    <location>
        <begin position="33"/>
        <end position="144"/>
    </location>
</feature>
<reference evidence="4 6" key="2">
    <citation type="submission" date="2016-10" db="EMBL/GenBank/DDBJ databases">
        <authorList>
            <person name="Varghese N."/>
            <person name="Submissions S."/>
        </authorList>
    </citation>
    <scope>NUCLEOTIDE SEQUENCE [LARGE SCALE GENOMIC DNA]</scope>
    <source>
        <strain evidence="4 6">CBMB27</strain>
    </source>
</reference>
<dbReference type="AlphaFoldDB" id="A0AAE8HTB8"/>
<sequence length="144" mass="15187">MTVSSESRTRFVRLCGGLALAATLLSPVPAAAADPCEGTTQADLNACAGADYRTADTALNAVYGQLMKKVGPKTKDALRGAQKAWLSYRDATCFLETMGFDGGSAYAMEYNGCLKGLTDARTKILKGYLDCKPDDVSCVGRLGE</sequence>
<dbReference type="EMBL" id="FOPK01000014">
    <property type="protein sequence ID" value="SFH11430.1"/>
    <property type="molecule type" value="Genomic_DNA"/>
</dbReference>
<name>A0AAE8HTB8_9HYPH</name>
<dbReference type="RefSeq" id="WP_075380264.1">
    <property type="nucleotide sequence ID" value="NZ_CP015367.1"/>
</dbReference>